<feature type="non-terminal residue" evidence="1">
    <location>
        <position position="325"/>
    </location>
</feature>
<protein>
    <submittedName>
        <fullName evidence="1">Uncharacterized protein</fullName>
    </submittedName>
</protein>
<reference evidence="1" key="1">
    <citation type="submission" date="2024-09" db="EMBL/GenBank/DDBJ databases">
        <title>Black Yeasts Isolated from many extreme environments.</title>
        <authorList>
            <person name="Coleine C."/>
            <person name="Stajich J.E."/>
            <person name="Selbmann L."/>
        </authorList>
    </citation>
    <scope>NUCLEOTIDE SEQUENCE</scope>
    <source>
        <strain evidence="1">CCFEE 5737</strain>
    </source>
</reference>
<accession>A0ACC3DGV2</accession>
<gene>
    <name evidence="1" type="ORF">LTS18_014433</name>
</gene>
<evidence type="ECO:0000313" key="2">
    <source>
        <dbReference type="Proteomes" id="UP001186974"/>
    </source>
</evidence>
<proteinExistence type="predicted"/>
<evidence type="ECO:0000313" key="1">
    <source>
        <dbReference type="EMBL" id="KAK3073473.1"/>
    </source>
</evidence>
<dbReference type="EMBL" id="JAWDJW010004621">
    <property type="protein sequence ID" value="KAK3073473.1"/>
    <property type="molecule type" value="Genomic_DNA"/>
</dbReference>
<sequence length="325" mass="36272">MATPRRSTRVASRETTPAAPSIAGSDGGRSIRSRRRTGIADAVASTSGGYGTKPRTNRANEIQAQRQVGFGSALDVARHVQQDVIEEGLEQVDVEAVNVTQVDISRSFGEPREPGAVPRVGVSLRQAAMAAGPSRLQHNGLDDYLEDQVNRQHHDHEFHLTDQERMQVRADRRVPEVKLTADEKRRIVNEREHRQVESMSSALPINGWRGLGIYHQRFTTALYTVGGFIYGIFCNAFDWFVAKLRAILGWLRNHPRTFLMVIGFSFYLYCAIAAFGYRYLTLPAGHPSAACLFAPNTLTAHYTDIAKSHAAHWLGMDTSKERTER</sequence>
<organism evidence="1 2">
    <name type="scientific">Coniosporium uncinatum</name>
    <dbReference type="NCBI Taxonomy" id="93489"/>
    <lineage>
        <taxon>Eukaryota</taxon>
        <taxon>Fungi</taxon>
        <taxon>Dikarya</taxon>
        <taxon>Ascomycota</taxon>
        <taxon>Pezizomycotina</taxon>
        <taxon>Dothideomycetes</taxon>
        <taxon>Dothideomycetes incertae sedis</taxon>
        <taxon>Coniosporium</taxon>
    </lineage>
</organism>
<keyword evidence="2" id="KW-1185">Reference proteome</keyword>
<dbReference type="Proteomes" id="UP001186974">
    <property type="component" value="Unassembled WGS sequence"/>
</dbReference>
<comment type="caution">
    <text evidence="1">The sequence shown here is derived from an EMBL/GenBank/DDBJ whole genome shotgun (WGS) entry which is preliminary data.</text>
</comment>
<name>A0ACC3DGV2_9PEZI</name>